<reference evidence="2 3" key="1">
    <citation type="submission" date="2020-12" db="EMBL/GenBank/DDBJ databases">
        <title>Oil enriched cultivation method for isolating marine PHA-producing bacteria.</title>
        <authorList>
            <person name="Zheng W."/>
            <person name="Yu S."/>
            <person name="Huang Y."/>
        </authorList>
    </citation>
    <scope>NUCLEOTIDE SEQUENCE [LARGE SCALE GENOMIC DNA]</scope>
    <source>
        <strain evidence="2 3">SN0-2</strain>
    </source>
</reference>
<dbReference type="EMBL" id="JAEKJR010000002">
    <property type="protein sequence ID" value="MBN8430844.1"/>
    <property type="molecule type" value="Genomic_DNA"/>
</dbReference>
<evidence type="ECO:0000313" key="2">
    <source>
        <dbReference type="EMBL" id="MBN8430844.1"/>
    </source>
</evidence>
<accession>A0ABS3E6Z4</accession>
<keyword evidence="3" id="KW-1185">Reference proteome</keyword>
<sequence>MEFVCDSFEVSRSCYYEYKYRKNAVDVPGLELRTQVNEVFNRGRGSTGSRTIVGLLNDQGVVIGRFRVRSLMRYYPFETISCTEAKINEAKYAAAVTTTYPKLVSPSSGLRMWSDMA</sequence>
<gene>
    <name evidence="2" type="ORF">JF535_08260</name>
</gene>
<organism evidence="2 3">
    <name type="scientific">Microbulbifer salipaludis</name>
    <dbReference type="NCBI Taxonomy" id="187980"/>
    <lineage>
        <taxon>Bacteria</taxon>
        <taxon>Pseudomonadati</taxon>
        <taxon>Pseudomonadota</taxon>
        <taxon>Gammaproteobacteria</taxon>
        <taxon>Cellvibrionales</taxon>
        <taxon>Microbulbiferaceae</taxon>
        <taxon>Microbulbifer</taxon>
    </lineage>
</organism>
<dbReference type="InterPro" id="IPR025948">
    <property type="entry name" value="HTH-like_dom"/>
</dbReference>
<name>A0ABS3E6Z4_9GAMM</name>
<feature type="domain" description="HTH-like" evidence="1">
    <location>
        <begin position="31"/>
        <end position="73"/>
    </location>
</feature>
<comment type="caution">
    <text evidence="2">The sequence shown here is derived from an EMBL/GenBank/DDBJ whole genome shotgun (WGS) entry which is preliminary data.</text>
</comment>
<evidence type="ECO:0000313" key="3">
    <source>
        <dbReference type="Proteomes" id="UP000664293"/>
    </source>
</evidence>
<dbReference type="Pfam" id="PF13276">
    <property type="entry name" value="HTH_21"/>
    <property type="match status" value="1"/>
</dbReference>
<proteinExistence type="predicted"/>
<protein>
    <submittedName>
        <fullName evidence="2">Transposase</fullName>
    </submittedName>
</protein>
<dbReference type="Proteomes" id="UP000664293">
    <property type="component" value="Unassembled WGS sequence"/>
</dbReference>
<evidence type="ECO:0000259" key="1">
    <source>
        <dbReference type="Pfam" id="PF13276"/>
    </source>
</evidence>